<sequence length="124" mass="14878">MILDFIVRFFQNFFRYFWNRRMGDSISESKPAQASPNIIIPPIPKLGDTHTYWIWRMLVKNYLKALGLWNRERPKECAHSKFVILSTVEIWVLRQEYDDFTCVAIFDDLQARYGQSNNNNKRQV</sequence>
<name>A0A6P4HXH3_DROKI</name>
<evidence type="ECO:0000313" key="2">
    <source>
        <dbReference type="RefSeq" id="XP_017016734.1"/>
    </source>
</evidence>
<gene>
    <name evidence="2" type="primary">LOC108070671</name>
</gene>
<reference evidence="2" key="1">
    <citation type="submission" date="2025-08" db="UniProtKB">
        <authorList>
            <consortium name="RefSeq"/>
        </authorList>
    </citation>
    <scope>IDENTIFICATION</scope>
    <source>
        <strain evidence="2">14028-0561.14</strain>
        <tissue evidence="2">Whole fly</tissue>
    </source>
</reference>
<dbReference type="Proteomes" id="UP001652661">
    <property type="component" value="Chromosome 3R"/>
</dbReference>
<dbReference type="OrthoDB" id="7848663at2759"/>
<keyword evidence="1" id="KW-1185">Reference proteome</keyword>
<evidence type="ECO:0000313" key="1">
    <source>
        <dbReference type="Proteomes" id="UP001652661"/>
    </source>
</evidence>
<dbReference type="AlphaFoldDB" id="A0A6P4HXH3"/>
<protein>
    <submittedName>
        <fullName evidence="2">Uncharacterized protein</fullName>
    </submittedName>
</protein>
<accession>A0A6P4HXH3</accession>
<organism evidence="1 2">
    <name type="scientific">Drosophila kikkawai</name>
    <name type="common">Fruit fly</name>
    <dbReference type="NCBI Taxonomy" id="30033"/>
    <lineage>
        <taxon>Eukaryota</taxon>
        <taxon>Metazoa</taxon>
        <taxon>Ecdysozoa</taxon>
        <taxon>Arthropoda</taxon>
        <taxon>Hexapoda</taxon>
        <taxon>Insecta</taxon>
        <taxon>Pterygota</taxon>
        <taxon>Neoptera</taxon>
        <taxon>Endopterygota</taxon>
        <taxon>Diptera</taxon>
        <taxon>Brachycera</taxon>
        <taxon>Muscomorpha</taxon>
        <taxon>Ephydroidea</taxon>
        <taxon>Drosophilidae</taxon>
        <taxon>Drosophila</taxon>
        <taxon>Sophophora</taxon>
    </lineage>
</organism>
<proteinExistence type="predicted"/>
<dbReference type="RefSeq" id="XP_017016734.1">
    <property type="nucleotide sequence ID" value="XM_017161245.3"/>
</dbReference>
<dbReference type="GeneID" id="108070671"/>